<keyword evidence="10" id="KW-1185">Reference proteome</keyword>
<dbReference type="WBParaSite" id="DME_0000763201-mRNA-1">
    <property type="protein sequence ID" value="DME_0000763201-mRNA-1"/>
    <property type="gene ID" value="DME_0000763201"/>
</dbReference>
<feature type="domain" description="BTB" evidence="6">
    <location>
        <begin position="29"/>
        <end position="99"/>
    </location>
</feature>
<evidence type="ECO:0000259" key="7">
    <source>
        <dbReference type="PROSITE" id="PS50157"/>
    </source>
</evidence>
<keyword evidence="2" id="KW-0677">Repeat</keyword>
<dbReference type="InterPro" id="IPR036236">
    <property type="entry name" value="Znf_C2H2_sf"/>
</dbReference>
<evidence type="ECO:0000313" key="10">
    <source>
        <dbReference type="Proteomes" id="UP000274756"/>
    </source>
</evidence>
<dbReference type="PROSITE" id="PS50097">
    <property type="entry name" value="BTB"/>
    <property type="match status" value="1"/>
</dbReference>
<dbReference type="SUPFAM" id="SSF54695">
    <property type="entry name" value="POZ domain"/>
    <property type="match status" value="1"/>
</dbReference>
<accession>A0A0N4UJ20</accession>
<dbReference type="Gene3D" id="3.30.710.10">
    <property type="entry name" value="Potassium Channel Kv1.1, Chain A"/>
    <property type="match status" value="1"/>
</dbReference>
<dbReference type="GO" id="GO:0008270">
    <property type="term" value="F:zinc ion binding"/>
    <property type="evidence" value="ECO:0007669"/>
    <property type="project" value="UniProtKB-KW"/>
</dbReference>
<evidence type="ECO:0000256" key="4">
    <source>
        <dbReference type="ARBA" id="ARBA00022833"/>
    </source>
</evidence>
<protein>
    <submittedName>
        <fullName evidence="11">BTB domain-containing protein</fullName>
    </submittedName>
</protein>
<keyword evidence="1" id="KW-0479">Metal-binding</keyword>
<proteinExistence type="predicted"/>
<dbReference type="SMART" id="SM00225">
    <property type="entry name" value="BTB"/>
    <property type="match status" value="1"/>
</dbReference>
<dbReference type="PANTHER" id="PTHR24379:SF123">
    <property type="entry name" value="ZINC FINGER AND BTB DOMAIN CONTAINING 17"/>
    <property type="match status" value="1"/>
</dbReference>
<dbReference type="SUPFAM" id="SSF57667">
    <property type="entry name" value="beta-beta-alpha zinc fingers"/>
    <property type="match status" value="2"/>
</dbReference>
<dbReference type="EMBL" id="UYYG01000036">
    <property type="protein sequence ID" value="VDN51926.1"/>
    <property type="molecule type" value="Genomic_DNA"/>
</dbReference>
<dbReference type="PROSITE" id="PS00028">
    <property type="entry name" value="ZINC_FINGER_C2H2_1"/>
    <property type="match status" value="3"/>
</dbReference>
<dbReference type="AlphaFoldDB" id="A0A0N4UJ20"/>
<evidence type="ECO:0000313" key="9">
    <source>
        <dbReference type="Proteomes" id="UP000038040"/>
    </source>
</evidence>
<dbReference type="Proteomes" id="UP000274756">
    <property type="component" value="Unassembled WGS sequence"/>
</dbReference>
<evidence type="ECO:0000256" key="2">
    <source>
        <dbReference type="ARBA" id="ARBA00022737"/>
    </source>
</evidence>
<evidence type="ECO:0000313" key="11">
    <source>
        <dbReference type="WBParaSite" id="DME_0000763201-mRNA-1"/>
    </source>
</evidence>
<name>A0A0N4UJ20_DRAME</name>
<evidence type="ECO:0000256" key="5">
    <source>
        <dbReference type="PROSITE-ProRule" id="PRU00042"/>
    </source>
</evidence>
<keyword evidence="3 5" id="KW-0863">Zinc-finger</keyword>
<dbReference type="Pfam" id="PF00651">
    <property type="entry name" value="BTB"/>
    <property type="match status" value="1"/>
</dbReference>
<organism evidence="9 11">
    <name type="scientific">Dracunculus medinensis</name>
    <name type="common">Guinea worm</name>
    <dbReference type="NCBI Taxonomy" id="318479"/>
    <lineage>
        <taxon>Eukaryota</taxon>
        <taxon>Metazoa</taxon>
        <taxon>Ecdysozoa</taxon>
        <taxon>Nematoda</taxon>
        <taxon>Chromadorea</taxon>
        <taxon>Rhabditida</taxon>
        <taxon>Spirurina</taxon>
        <taxon>Dracunculoidea</taxon>
        <taxon>Dracunculidae</taxon>
        <taxon>Dracunculus</taxon>
    </lineage>
</organism>
<keyword evidence="4" id="KW-0862">Zinc</keyword>
<feature type="domain" description="C2H2-type" evidence="7">
    <location>
        <begin position="421"/>
        <end position="448"/>
    </location>
</feature>
<dbReference type="OrthoDB" id="45365at2759"/>
<dbReference type="InterPro" id="IPR000210">
    <property type="entry name" value="BTB/POZ_dom"/>
</dbReference>
<dbReference type="PROSITE" id="PS50157">
    <property type="entry name" value="ZINC_FINGER_C2H2_2"/>
    <property type="match status" value="1"/>
</dbReference>
<dbReference type="STRING" id="318479.A0A0N4UJ20"/>
<reference evidence="8 10" key="2">
    <citation type="submission" date="2018-11" db="EMBL/GenBank/DDBJ databases">
        <authorList>
            <consortium name="Pathogen Informatics"/>
        </authorList>
    </citation>
    <scope>NUCLEOTIDE SEQUENCE [LARGE SCALE GENOMIC DNA]</scope>
</reference>
<gene>
    <name evidence="8" type="ORF">DME_LOCUS1899</name>
</gene>
<dbReference type="PANTHER" id="PTHR24379">
    <property type="entry name" value="KRAB AND ZINC FINGER DOMAIN-CONTAINING"/>
    <property type="match status" value="1"/>
</dbReference>
<evidence type="ECO:0000259" key="6">
    <source>
        <dbReference type="PROSITE" id="PS50097"/>
    </source>
</evidence>
<dbReference type="InterPro" id="IPR011333">
    <property type="entry name" value="SKP1/BTB/POZ_sf"/>
</dbReference>
<reference evidence="11" key="1">
    <citation type="submission" date="2017-02" db="UniProtKB">
        <authorList>
            <consortium name="WormBaseParasite"/>
        </authorList>
    </citation>
    <scope>IDENTIFICATION</scope>
</reference>
<dbReference type="Proteomes" id="UP000038040">
    <property type="component" value="Unplaced"/>
</dbReference>
<evidence type="ECO:0000256" key="1">
    <source>
        <dbReference type="ARBA" id="ARBA00022723"/>
    </source>
</evidence>
<evidence type="ECO:0000313" key="8">
    <source>
        <dbReference type="EMBL" id="VDN51926.1"/>
    </source>
</evidence>
<sequence>MKPTLIRSNMHASALSSRLQQLRSNGEFVDCKIRIETKNGAVKEIFAHRNVIASGCKIFNEAFQKNGDKITVKLNTDSSANCLEAILDFLYSGLLDISKNDPNQILSKKFSRRYSNLLFGELLNSFSKKEAFITGNRYGNSMELMQLAHYYQINDAEEILRPYCNETSLSGIASSINSIKAVLFTGFLLPPCSTKSAFISSSLLSNSLPLSNINSSIALQPLLRFTDLSTVSSDQLLMQQLFHTNIFPQTHQFSSSSFSQSITPSKCMMGKRKRLSNNYENNGVLTMSIEPNVNETLLKKRDVIIPSWCRNKKYIKQVSNGFMCTVCQKIYGRYNSVSYHVTIYHRNPPIQCNEGGCQFSTREARYIHFHRFYRHHIPLPENIDLGSRKCIFCRHISKSPAMLEKHISRHLPDCARLGNALLCPQCNKKLITQQDMLQHMLTHIESKPNIRCEQCSYRGQTETSLQQHILFKHSDDMFAKKMKCSFCKYACVESSKLEIHYEQMHPDQKRGMELKQNFGKKSNSSIIEVKECGKNEEIGDSGEYQSVTDIDTRVDYYNSVHHQFFC</sequence>
<dbReference type="SMART" id="SM00355">
    <property type="entry name" value="ZnF_C2H2"/>
    <property type="match status" value="6"/>
</dbReference>
<dbReference type="CDD" id="cd18186">
    <property type="entry name" value="BTB_POZ_ZBTB_KLHL-like"/>
    <property type="match status" value="1"/>
</dbReference>
<dbReference type="InterPro" id="IPR013087">
    <property type="entry name" value="Znf_C2H2_type"/>
</dbReference>
<evidence type="ECO:0000256" key="3">
    <source>
        <dbReference type="ARBA" id="ARBA00022771"/>
    </source>
</evidence>
<dbReference type="Gene3D" id="3.30.160.60">
    <property type="entry name" value="Classic Zinc Finger"/>
    <property type="match status" value="1"/>
</dbReference>